<feature type="binding site" evidence="3">
    <location>
        <position position="215"/>
    </location>
    <ligand>
        <name>FAD</name>
        <dbReference type="ChEBI" id="CHEBI:57692"/>
    </ligand>
</feature>
<keyword evidence="3" id="KW-0285">Flavoprotein</keyword>
<dbReference type="GO" id="GO:0050660">
    <property type="term" value="F:flavin adenine dinucleotide binding"/>
    <property type="evidence" value="ECO:0007669"/>
    <property type="project" value="InterPro"/>
</dbReference>
<feature type="binding site" evidence="3">
    <location>
        <begin position="271"/>
        <end position="278"/>
    </location>
    <ligand>
        <name>FAD</name>
        <dbReference type="ChEBI" id="CHEBI:57692"/>
    </ligand>
</feature>
<dbReference type="PANTHER" id="PTHR43153:SF1">
    <property type="entry name" value="ELECTRON TRANSFER FLAVOPROTEIN SUBUNIT ALPHA, MITOCHONDRIAL"/>
    <property type="match status" value="1"/>
</dbReference>
<dbReference type="CDD" id="cd01715">
    <property type="entry name" value="ETF_alpha"/>
    <property type="match status" value="1"/>
</dbReference>
<keyword evidence="2" id="KW-0249">Electron transport</keyword>
<keyword evidence="3" id="KW-0274">FAD</keyword>
<dbReference type="RefSeq" id="WP_168719825.1">
    <property type="nucleotide sequence ID" value="NZ_CP042909.1"/>
</dbReference>
<protein>
    <submittedName>
        <fullName evidence="5">Electron transfer flavoprotein subunit alpha/FixB family protein</fullName>
    </submittedName>
</protein>
<dbReference type="GO" id="GO:0033539">
    <property type="term" value="P:fatty acid beta-oxidation using acyl-CoA dehydrogenase"/>
    <property type="evidence" value="ECO:0007669"/>
    <property type="project" value="TreeGrafter"/>
</dbReference>
<dbReference type="InterPro" id="IPR014730">
    <property type="entry name" value="ETF_a/b_N"/>
</dbReference>
<dbReference type="PANTHER" id="PTHR43153">
    <property type="entry name" value="ELECTRON TRANSFER FLAVOPROTEIN ALPHA"/>
    <property type="match status" value="1"/>
</dbReference>
<dbReference type="EMBL" id="CP042909">
    <property type="protein sequence ID" value="QJA06475.1"/>
    <property type="molecule type" value="Genomic_DNA"/>
</dbReference>
<organism evidence="5 6">
    <name type="scientific">Thermosulfurimonas marina</name>
    <dbReference type="NCBI Taxonomy" id="2047767"/>
    <lineage>
        <taxon>Bacteria</taxon>
        <taxon>Pseudomonadati</taxon>
        <taxon>Thermodesulfobacteriota</taxon>
        <taxon>Thermodesulfobacteria</taxon>
        <taxon>Thermodesulfobacteriales</taxon>
        <taxon>Thermodesulfobacteriaceae</taxon>
        <taxon>Thermosulfurimonas</taxon>
    </lineage>
</organism>
<dbReference type="InterPro" id="IPR033947">
    <property type="entry name" value="ETF_alpha_N"/>
</dbReference>
<dbReference type="SUPFAM" id="SSF52467">
    <property type="entry name" value="DHS-like NAD/FAD-binding domain"/>
    <property type="match status" value="1"/>
</dbReference>
<comment type="similarity">
    <text evidence="1">Belongs to the ETF alpha-subunit/FixB family.</text>
</comment>
<comment type="cofactor">
    <cofactor evidence="3">
        <name>FAD</name>
        <dbReference type="ChEBI" id="CHEBI:57692"/>
    </cofactor>
    <text evidence="3">Binds 1 FAD per dimer.</text>
</comment>
<dbReference type="InterPro" id="IPR014729">
    <property type="entry name" value="Rossmann-like_a/b/a_fold"/>
</dbReference>
<gene>
    <name evidence="5" type="ORF">FVE67_06520</name>
</gene>
<dbReference type="AlphaFoldDB" id="A0A6H1WTC4"/>
<evidence type="ECO:0000313" key="5">
    <source>
        <dbReference type="EMBL" id="QJA06475.1"/>
    </source>
</evidence>
<dbReference type="KEGG" id="tmai:FVE67_06520"/>
<evidence type="ECO:0000313" key="6">
    <source>
        <dbReference type="Proteomes" id="UP000501253"/>
    </source>
</evidence>
<keyword evidence="2" id="KW-0813">Transport</keyword>
<evidence type="ECO:0000256" key="3">
    <source>
        <dbReference type="PIRSR" id="PIRSR000089-1"/>
    </source>
</evidence>
<feature type="binding site" evidence="3">
    <location>
        <begin position="240"/>
        <end position="241"/>
    </location>
    <ligand>
        <name>FAD</name>
        <dbReference type="ChEBI" id="CHEBI:57692"/>
    </ligand>
</feature>
<dbReference type="Pfam" id="PF01012">
    <property type="entry name" value="ETF"/>
    <property type="match status" value="1"/>
</dbReference>
<dbReference type="InterPro" id="IPR001308">
    <property type="entry name" value="ETF_a/FixB"/>
</dbReference>
<name>A0A6H1WTC4_9BACT</name>
<sequence length="334" mass="36407">MSGFWIYGQREKQGFHPVVYELLSVARKFAPRLSLEVTVVVLGDEGVREVAEELIAYGAQRVLLLVHPELADFRDEVYAEVLAGEVRERAPEVFLFGATAEGQALAPRLAGLLHLGLTAHCTAFEVDEEGRFVQVRPSFGETVMARIVSRTRPQMATVRPGVFRKAERIETPEGVVEEVKLSGVPRARVRRRKIKGLPRRESPLSGARVVVAGGRGLLTKENFEKLFDLAELLEGAVGATRPVCHLGWVSEEHMIGVSGETVAPKLYLGFGISGALQHTVGMEGSEVVVAVNLDPEAPLMKRADIAVVGDATRILPLLIQRVREVKGGFHGAQG</sequence>
<dbReference type="InterPro" id="IPR014731">
    <property type="entry name" value="ETF_asu_C"/>
</dbReference>
<dbReference type="SUPFAM" id="SSF52402">
    <property type="entry name" value="Adenine nucleotide alpha hydrolases-like"/>
    <property type="match status" value="1"/>
</dbReference>
<dbReference type="PIRSF" id="PIRSF000089">
    <property type="entry name" value="Electra_flavoP_a"/>
    <property type="match status" value="1"/>
</dbReference>
<evidence type="ECO:0000256" key="2">
    <source>
        <dbReference type="ARBA" id="ARBA00022982"/>
    </source>
</evidence>
<dbReference type="InterPro" id="IPR029035">
    <property type="entry name" value="DHS-like_NAD/FAD-binding_dom"/>
</dbReference>
<dbReference type="SMART" id="SM00893">
    <property type="entry name" value="ETF"/>
    <property type="match status" value="1"/>
</dbReference>
<proteinExistence type="inferred from homology"/>
<feature type="domain" description="Electron transfer flavoprotein alpha/beta-subunit N-terminal" evidence="4">
    <location>
        <begin position="3"/>
        <end position="201"/>
    </location>
</feature>
<evidence type="ECO:0000256" key="1">
    <source>
        <dbReference type="ARBA" id="ARBA00005817"/>
    </source>
</evidence>
<dbReference type="Gene3D" id="3.40.50.1220">
    <property type="entry name" value="TPP-binding domain"/>
    <property type="match status" value="1"/>
</dbReference>
<dbReference type="Pfam" id="PF00766">
    <property type="entry name" value="ETF_alpha"/>
    <property type="match status" value="1"/>
</dbReference>
<accession>A0A6H1WTC4</accession>
<dbReference type="Gene3D" id="3.40.50.620">
    <property type="entry name" value="HUPs"/>
    <property type="match status" value="1"/>
</dbReference>
<reference evidence="5 6" key="1">
    <citation type="submission" date="2019-08" db="EMBL/GenBank/DDBJ databases">
        <title>Complete genome sequence of Thermosulfurimonas marina SU872T, an anaerobic thermophilic chemolithoautotrophic bacterium isolated from a shallow marine hydrothermal vent.</title>
        <authorList>
            <person name="Allioux M."/>
            <person name="Jebbar M."/>
            <person name="Slobodkina G."/>
            <person name="Slobodkin A."/>
            <person name="Moalic Y."/>
            <person name="Frolova A."/>
            <person name="Shao Z."/>
            <person name="Alain K."/>
        </authorList>
    </citation>
    <scope>NUCLEOTIDE SEQUENCE [LARGE SCALE GENOMIC DNA]</scope>
    <source>
        <strain evidence="5 6">SU872</strain>
    </source>
</reference>
<dbReference type="Proteomes" id="UP000501253">
    <property type="component" value="Chromosome"/>
</dbReference>
<feature type="binding site" evidence="3">
    <location>
        <position position="292"/>
    </location>
    <ligand>
        <name>FAD</name>
        <dbReference type="ChEBI" id="CHEBI:57692"/>
    </ligand>
</feature>
<dbReference type="GO" id="GO:0009055">
    <property type="term" value="F:electron transfer activity"/>
    <property type="evidence" value="ECO:0007669"/>
    <property type="project" value="InterPro"/>
</dbReference>
<keyword evidence="6" id="KW-1185">Reference proteome</keyword>
<evidence type="ECO:0000259" key="4">
    <source>
        <dbReference type="SMART" id="SM00893"/>
    </source>
</evidence>